<gene>
    <name evidence="5" type="ORF">PMEA_00011025</name>
</gene>
<dbReference type="SMART" id="SM01328">
    <property type="entry name" value="zf-3CxxC"/>
    <property type="match status" value="1"/>
</dbReference>
<sequence length="93" mass="10757">MYCGSKTPYQGGRRCFGEYRCPECNRGWMSANSWANTGQQCQNCSIVVYPHTQRPLHKPDGLDKGDTSKHHPQHLCEKCKRLGHFCGDRDRYH</sequence>
<evidence type="ECO:0000256" key="3">
    <source>
        <dbReference type="ARBA" id="ARBA00022833"/>
    </source>
</evidence>
<dbReference type="InterPro" id="IPR057809">
    <property type="entry name" value="ZCCHC24_C"/>
</dbReference>
<evidence type="ECO:0000313" key="5">
    <source>
        <dbReference type="EMBL" id="CAH3033246.1"/>
    </source>
</evidence>
<dbReference type="Pfam" id="PF17180">
    <property type="entry name" value="Zn_ribbon_3CxxC_2"/>
    <property type="match status" value="1"/>
</dbReference>
<dbReference type="EMBL" id="CALNXJ010000002">
    <property type="protein sequence ID" value="CAH3033246.1"/>
    <property type="molecule type" value="Genomic_DNA"/>
</dbReference>
<keyword evidence="1" id="KW-0479">Metal-binding</keyword>
<evidence type="ECO:0000256" key="1">
    <source>
        <dbReference type="ARBA" id="ARBA00022723"/>
    </source>
</evidence>
<keyword evidence="3" id="KW-0862">Zinc</keyword>
<dbReference type="Pfam" id="PF23490">
    <property type="entry name" value="ZCCHC24_C"/>
    <property type="match status" value="1"/>
</dbReference>
<proteinExistence type="predicted"/>
<evidence type="ECO:0000313" key="6">
    <source>
        <dbReference type="Proteomes" id="UP001159428"/>
    </source>
</evidence>
<organism evidence="5 6">
    <name type="scientific">Pocillopora meandrina</name>
    <dbReference type="NCBI Taxonomy" id="46732"/>
    <lineage>
        <taxon>Eukaryota</taxon>
        <taxon>Metazoa</taxon>
        <taxon>Cnidaria</taxon>
        <taxon>Anthozoa</taxon>
        <taxon>Hexacorallia</taxon>
        <taxon>Scleractinia</taxon>
        <taxon>Astrocoeniina</taxon>
        <taxon>Pocilloporidae</taxon>
        <taxon>Pocillopora</taxon>
    </lineage>
</organism>
<protein>
    <recommendedName>
        <fullName evidence="4">3CxxC-type domain-containing protein</fullName>
    </recommendedName>
</protein>
<comment type="caution">
    <text evidence="5">The sequence shown here is derived from an EMBL/GenBank/DDBJ whole genome shotgun (WGS) entry which is preliminary data.</text>
</comment>
<keyword evidence="6" id="KW-1185">Reference proteome</keyword>
<reference evidence="5 6" key="1">
    <citation type="submission" date="2022-05" db="EMBL/GenBank/DDBJ databases">
        <authorList>
            <consortium name="Genoscope - CEA"/>
            <person name="William W."/>
        </authorList>
    </citation>
    <scope>NUCLEOTIDE SEQUENCE [LARGE SCALE GENOMIC DNA]</scope>
</reference>
<feature type="domain" description="3CxxC-type" evidence="4">
    <location>
        <begin position="14"/>
        <end position="82"/>
    </location>
</feature>
<evidence type="ECO:0000256" key="2">
    <source>
        <dbReference type="ARBA" id="ARBA00022771"/>
    </source>
</evidence>
<dbReference type="GO" id="GO:0008270">
    <property type="term" value="F:zinc ion binding"/>
    <property type="evidence" value="ECO:0007669"/>
    <property type="project" value="UniProtKB-KW"/>
</dbReference>
<dbReference type="AlphaFoldDB" id="A0AAU9VQU7"/>
<name>A0AAU9VQU7_9CNID</name>
<dbReference type="InterPro" id="IPR033446">
    <property type="entry name" value="ZCCHC24_Znf-3CxxC"/>
</dbReference>
<accession>A0AAU9VQU7</accession>
<dbReference type="Proteomes" id="UP001159428">
    <property type="component" value="Unassembled WGS sequence"/>
</dbReference>
<evidence type="ECO:0000259" key="4">
    <source>
        <dbReference type="SMART" id="SM01328"/>
    </source>
</evidence>
<dbReference type="InterPro" id="IPR027377">
    <property type="entry name" value="ZAR1/RTP1-5-like_Znf-3CxxC"/>
</dbReference>
<keyword evidence="2" id="KW-0863">Zinc-finger</keyword>